<gene>
    <name evidence="5" type="ORF">N783_11190</name>
</gene>
<accession>A0A0A5GDH1</accession>
<dbReference type="AlphaFoldDB" id="A0A0A5GDH1"/>
<organism evidence="5 6">
    <name type="scientific">Pontibacillus marinus BH030004 = DSM 16465</name>
    <dbReference type="NCBI Taxonomy" id="1385511"/>
    <lineage>
        <taxon>Bacteria</taxon>
        <taxon>Bacillati</taxon>
        <taxon>Bacillota</taxon>
        <taxon>Bacilli</taxon>
        <taxon>Bacillales</taxon>
        <taxon>Bacillaceae</taxon>
        <taxon>Pontibacillus</taxon>
    </lineage>
</organism>
<feature type="domain" description="SbsA Ig-like" evidence="4">
    <location>
        <begin position="28"/>
        <end position="117"/>
    </location>
</feature>
<evidence type="ECO:0000313" key="6">
    <source>
        <dbReference type="Proteomes" id="UP000030403"/>
    </source>
</evidence>
<sequence length="235" mass="26400">MIKRASLIVLLFFVAFANQASAESDWDQVGVSVTKEWNIQFNTVILQDSINENNIYVTDSNGNKLSSIRLRSSLKSVTVKNLNPYKEKQTYFLHITTDVKSISEKSIANNVKMKFVTAEQSSSDSSQEEDTTLNDILSEYEKKFSDLQSDAENRFNQLVKDAKTELANGGALDELMTKYSQKATELEASTDASFNAIYEDLVNELVENGYSSSEAEPFKEEYEAEKNEMKGSVSL</sequence>
<dbReference type="InterPro" id="IPR032812">
    <property type="entry name" value="SbsA_Ig"/>
</dbReference>
<keyword evidence="1 3" id="KW-0732">Signal</keyword>
<dbReference type="RefSeq" id="WP_027445376.1">
    <property type="nucleotide sequence ID" value="NZ_AULJ01000008.1"/>
</dbReference>
<evidence type="ECO:0000256" key="3">
    <source>
        <dbReference type="SAM" id="SignalP"/>
    </source>
</evidence>
<protein>
    <recommendedName>
        <fullName evidence="4">SbsA Ig-like domain-containing protein</fullName>
    </recommendedName>
</protein>
<name>A0A0A5GDH1_9BACI</name>
<dbReference type="eggNOG" id="ENOG502ZI1J">
    <property type="taxonomic scope" value="Bacteria"/>
</dbReference>
<evidence type="ECO:0000259" key="4">
    <source>
        <dbReference type="Pfam" id="PF13205"/>
    </source>
</evidence>
<reference evidence="5 6" key="1">
    <citation type="submission" date="2013-08" db="EMBL/GenBank/DDBJ databases">
        <authorList>
            <person name="Huang J."/>
            <person name="Wang G."/>
        </authorList>
    </citation>
    <scope>NUCLEOTIDE SEQUENCE [LARGE SCALE GENOMIC DNA]</scope>
    <source>
        <strain evidence="5 6">BH030004</strain>
    </source>
</reference>
<dbReference type="Gene3D" id="2.60.40.1220">
    <property type="match status" value="1"/>
</dbReference>
<dbReference type="OrthoDB" id="2911226at2"/>
<evidence type="ECO:0000256" key="2">
    <source>
        <dbReference type="SAM" id="MobiDB-lite"/>
    </source>
</evidence>
<feature type="compositionally biased region" description="Basic and acidic residues" evidence="2">
    <location>
        <begin position="216"/>
        <end position="229"/>
    </location>
</feature>
<dbReference type="Pfam" id="PF13205">
    <property type="entry name" value="Big_5"/>
    <property type="match status" value="1"/>
</dbReference>
<dbReference type="STRING" id="1385511.GCA_000425225_00783"/>
<proteinExistence type="predicted"/>
<comment type="caution">
    <text evidence="5">The sequence shown here is derived from an EMBL/GenBank/DDBJ whole genome shotgun (WGS) entry which is preliminary data.</text>
</comment>
<keyword evidence="6" id="KW-1185">Reference proteome</keyword>
<evidence type="ECO:0000256" key="1">
    <source>
        <dbReference type="ARBA" id="ARBA00022729"/>
    </source>
</evidence>
<feature type="signal peptide" evidence="3">
    <location>
        <begin position="1"/>
        <end position="22"/>
    </location>
</feature>
<feature type="region of interest" description="Disordered" evidence="2">
    <location>
        <begin position="210"/>
        <end position="235"/>
    </location>
</feature>
<evidence type="ECO:0000313" key="5">
    <source>
        <dbReference type="EMBL" id="KGX91271.1"/>
    </source>
</evidence>
<dbReference type="EMBL" id="AVPF01000003">
    <property type="protein sequence ID" value="KGX91271.1"/>
    <property type="molecule type" value="Genomic_DNA"/>
</dbReference>
<dbReference type="Proteomes" id="UP000030403">
    <property type="component" value="Unassembled WGS sequence"/>
</dbReference>
<dbReference type="InterPro" id="IPR014755">
    <property type="entry name" value="Cu-Rt/internalin_Ig-like"/>
</dbReference>
<feature type="chain" id="PRO_5002010560" description="SbsA Ig-like domain-containing protein" evidence="3">
    <location>
        <begin position="23"/>
        <end position="235"/>
    </location>
</feature>